<evidence type="ECO:0000313" key="4">
    <source>
        <dbReference type="EMBL" id="AYU65479.1"/>
    </source>
</evidence>
<dbReference type="EMBL" id="MK104259">
    <property type="protein sequence ID" value="AYU65479.1"/>
    <property type="molecule type" value="Genomic_DNA"/>
</dbReference>
<name>A0A3G4RIJ3_KLEPN</name>
<keyword evidence="2" id="KW-0067">ATP-binding</keyword>
<dbReference type="InterPro" id="IPR002078">
    <property type="entry name" value="Sigma_54_int"/>
</dbReference>
<reference evidence="4" key="1">
    <citation type="submission" date="2018-10" db="EMBL/GenBank/DDBJ databases">
        <title>Complete sequence of plasmid pHNLC3.</title>
        <authorList>
            <person name="Liu J.H."/>
            <person name="Huang X.Y."/>
            <person name="Lv L.C."/>
        </authorList>
    </citation>
    <scope>NUCLEOTIDE SEQUENCE</scope>
    <source>
        <strain evidence="4">LC3</strain>
        <plasmid evidence="4">pHNLC3</plasmid>
    </source>
</reference>
<dbReference type="Pfam" id="PF02954">
    <property type="entry name" value="HTH_8"/>
    <property type="match status" value="1"/>
</dbReference>
<sequence length="87" mass="9490">MGARWPGNVRELRNEAERFVLGRGVVNGTSDGAPASLTQTVENFERSVIATELERHDNNLSRTAEALQVAKSTLSDKMKKYGLKAGS</sequence>
<dbReference type="InterPro" id="IPR025944">
    <property type="entry name" value="Sigma_54_int_dom_CS"/>
</dbReference>
<evidence type="ECO:0000259" key="3">
    <source>
        <dbReference type="PROSITE" id="PS50045"/>
    </source>
</evidence>
<dbReference type="AlphaFoldDB" id="A0A3G4RIJ3"/>
<dbReference type="PANTHER" id="PTHR32071">
    <property type="entry name" value="TRANSCRIPTIONAL REGULATORY PROTEIN"/>
    <property type="match status" value="1"/>
</dbReference>
<dbReference type="GO" id="GO:0006355">
    <property type="term" value="P:regulation of DNA-templated transcription"/>
    <property type="evidence" value="ECO:0007669"/>
    <property type="project" value="InterPro"/>
</dbReference>
<dbReference type="InterPro" id="IPR009057">
    <property type="entry name" value="Homeodomain-like_sf"/>
</dbReference>
<dbReference type="Gene3D" id="1.10.8.60">
    <property type="match status" value="1"/>
</dbReference>
<dbReference type="PANTHER" id="PTHR32071:SF57">
    <property type="entry name" value="C4-DICARBOXYLATE TRANSPORT TRANSCRIPTIONAL REGULATORY PROTEIN DCTD"/>
    <property type="match status" value="1"/>
</dbReference>
<accession>A0A3G4RIJ3</accession>
<dbReference type="GO" id="GO:0043565">
    <property type="term" value="F:sequence-specific DNA binding"/>
    <property type="evidence" value="ECO:0007669"/>
    <property type="project" value="InterPro"/>
</dbReference>
<keyword evidence="4" id="KW-0614">Plasmid</keyword>
<evidence type="ECO:0000256" key="2">
    <source>
        <dbReference type="ARBA" id="ARBA00022840"/>
    </source>
</evidence>
<feature type="domain" description="Sigma-54 factor interaction" evidence="3">
    <location>
        <begin position="1"/>
        <end position="21"/>
    </location>
</feature>
<dbReference type="SUPFAM" id="SSF46689">
    <property type="entry name" value="Homeodomain-like"/>
    <property type="match status" value="1"/>
</dbReference>
<dbReference type="PROSITE" id="PS00688">
    <property type="entry name" value="SIGMA54_INTERACT_3"/>
    <property type="match status" value="1"/>
</dbReference>
<protein>
    <recommendedName>
        <fullName evidence="3">Sigma-54 factor interaction domain-containing protein</fullName>
    </recommendedName>
</protein>
<dbReference type="RefSeq" id="WP_038992428.1">
    <property type="nucleotide sequence ID" value="NZ_BGLF01000065.1"/>
</dbReference>
<dbReference type="PRINTS" id="PR01590">
    <property type="entry name" value="HTHFIS"/>
</dbReference>
<dbReference type="Gene3D" id="1.10.10.60">
    <property type="entry name" value="Homeodomain-like"/>
    <property type="match status" value="1"/>
</dbReference>
<dbReference type="PROSITE" id="PS50045">
    <property type="entry name" value="SIGMA54_INTERACT_4"/>
    <property type="match status" value="1"/>
</dbReference>
<dbReference type="InterPro" id="IPR002197">
    <property type="entry name" value="HTH_Fis"/>
</dbReference>
<dbReference type="GO" id="GO:0005524">
    <property type="term" value="F:ATP binding"/>
    <property type="evidence" value="ECO:0007669"/>
    <property type="project" value="UniProtKB-KW"/>
</dbReference>
<proteinExistence type="predicted"/>
<geneLocation type="plasmid" evidence="4">
    <name>pHNLC3</name>
</geneLocation>
<evidence type="ECO:0000256" key="1">
    <source>
        <dbReference type="ARBA" id="ARBA00022741"/>
    </source>
</evidence>
<organism evidence="4">
    <name type="scientific">Klebsiella pneumoniae</name>
    <dbReference type="NCBI Taxonomy" id="573"/>
    <lineage>
        <taxon>Bacteria</taxon>
        <taxon>Pseudomonadati</taxon>
        <taxon>Pseudomonadota</taxon>
        <taxon>Gammaproteobacteria</taxon>
        <taxon>Enterobacterales</taxon>
        <taxon>Enterobacteriaceae</taxon>
        <taxon>Klebsiella/Raoultella group</taxon>
        <taxon>Klebsiella</taxon>
        <taxon>Klebsiella pneumoniae complex</taxon>
    </lineage>
</organism>
<keyword evidence="1" id="KW-0547">Nucleotide-binding</keyword>